<feature type="domain" description="Carrier" evidence="1">
    <location>
        <begin position="7"/>
        <end position="55"/>
    </location>
</feature>
<reference evidence="2 3" key="1">
    <citation type="journal article" date="2021" name="Microorganisms">
        <title>Acidisoma silvae sp. nov. and Acidisomacellulosilytica sp. nov., Two Acidophilic Bacteria Isolated from Decaying Wood, Hydrolyzing Cellulose and Producing Poly-3-hydroxybutyrate.</title>
        <authorList>
            <person name="Mieszkin S."/>
            <person name="Pouder E."/>
            <person name="Uroz S."/>
            <person name="Simon-Colin C."/>
            <person name="Alain K."/>
        </authorList>
    </citation>
    <scope>NUCLEOTIDE SEQUENCE [LARGE SCALE GENOMIC DNA]</scope>
    <source>
        <strain evidence="2 3">HW T5.17</strain>
    </source>
</reference>
<organism evidence="2 3">
    <name type="scientific">Acidisoma cellulosilyticum</name>
    <dbReference type="NCBI Taxonomy" id="2802395"/>
    <lineage>
        <taxon>Bacteria</taxon>
        <taxon>Pseudomonadati</taxon>
        <taxon>Pseudomonadota</taxon>
        <taxon>Alphaproteobacteria</taxon>
        <taxon>Acetobacterales</taxon>
        <taxon>Acidocellaceae</taxon>
        <taxon>Acidisoma</taxon>
    </lineage>
</organism>
<dbReference type="EMBL" id="JAESVA010000013">
    <property type="protein sequence ID" value="MCB8883358.1"/>
    <property type="molecule type" value="Genomic_DNA"/>
</dbReference>
<proteinExistence type="predicted"/>
<dbReference type="Gene3D" id="1.10.1200.10">
    <property type="entry name" value="ACP-like"/>
    <property type="match status" value="1"/>
</dbReference>
<dbReference type="AlphaFoldDB" id="A0A963Z7P1"/>
<gene>
    <name evidence="2" type="ORF">ACELLULO517_24130</name>
</gene>
<dbReference type="InterPro" id="IPR009081">
    <property type="entry name" value="PP-bd_ACP"/>
</dbReference>
<evidence type="ECO:0000313" key="3">
    <source>
        <dbReference type="Proteomes" id="UP000721844"/>
    </source>
</evidence>
<accession>A0A963Z7P1</accession>
<sequence>MDDIYQVLTTILESELQTDIPPLRPDTVLDDLPGWDSVSLAGVLLAIEEQFQVNAVRRDLVATTGADLFRLCKPA</sequence>
<name>A0A963Z7P1_9PROT</name>
<dbReference type="InterPro" id="IPR036736">
    <property type="entry name" value="ACP-like_sf"/>
</dbReference>
<dbReference type="Proteomes" id="UP000721844">
    <property type="component" value="Unassembled WGS sequence"/>
</dbReference>
<evidence type="ECO:0000313" key="2">
    <source>
        <dbReference type="EMBL" id="MCB8883358.1"/>
    </source>
</evidence>
<comment type="caution">
    <text evidence="2">The sequence shown here is derived from an EMBL/GenBank/DDBJ whole genome shotgun (WGS) entry which is preliminary data.</text>
</comment>
<dbReference type="RefSeq" id="WP_227310016.1">
    <property type="nucleotide sequence ID" value="NZ_JAESVA010000013.1"/>
</dbReference>
<dbReference type="SUPFAM" id="SSF47336">
    <property type="entry name" value="ACP-like"/>
    <property type="match status" value="1"/>
</dbReference>
<dbReference type="Pfam" id="PF00550">
    <property type="entry name" value="PP-binding"/>
    <property type="match status" value="1"/>
</dbReference>
<evidence type="ECO:0000259" key="1">
    <source>
        <dbReference type="Pfam" id="PF00550"/>
    </source>
</evidence>
<keyword evidence="3" id="KW-1185">Reference proteome</keyword>
<protein>
    <recommendedName>
        <fullName evidence="1">Carrier domain-containing protein</fullName>
    </recommendedName>
</protein>